<feature type="transmembrane region" description="Helical" evidence="8">
    <location>
        <begin position="60"/>
        <end position="82"/>
    </location>
</feature>
<dbReference type="EMBL" id="JAQQWE010000002">
    <property type="protein sequence ID" value="KAK7961763.1"/>
    <property type="molecule type" value="Genomic_DNA"/>
</dbReference>
<dbReference type="Proteomes" id="UP001391051">
    <property type="component" value="Unassembled WGS sequence"/>
</dbReference>
<keyword evidence="5 8" id="KW-0812">Transmembrane</keyword>
<dbReference type="InterPro" id="IPR004853">
    <property type="entry name" value="Sugar_P_trans_dom"/>
</dbReference>
<name>A0ABR1QP94_9PEZI</name>
<dbReference type="RefSeq" id="XP_066703874.1">
    <property type="nucleotide sequence ID" value="XM_066838810.1"/>
</dbReference>
<reference evidence="10 11" key="1">
    <citation type="submission" date="2023-01" db="EMBL/GenBank/DDBJ databases">
        <title>Analysis of 21 Apiospora genomes using comparative genomics revels a genus with tremendous synthesis potential of carbohydrate active enzymes and secondary metabolites.</title>
        <authorList>
            <person name="Sorensen T."/>
        </authorList>
    </citation>
    <scope>NUCLEOTIDE SEQUENCE [LARGE SCALE GENOMIC DNA]</scope>
    <source>
        <strain evidence="10 11">CBS 24483</strain>
    </source>
</reference>
<feature type="transmembrane region" description="Helical" evidence="8">
    <location>
        <begin position="102"/>
        <end position="122"/>
    </location>
</feature>
<keyword evidence="6 8" id="KW-1133">Transmembrane helix</keyword>
<evidence type="ECO:0000256" key="1">
    <source>
        <dbReference type="ARBA" id="ARBA00003420"/>
    </source>
</evidence>
<evidence type="ECO:0000256" key="7">
    <source>
        <dbReference type="ARBA" id="ARBA00023136"/>
    </source>
</evidence>
<sequence length="412" mass="45076">MAVNRDSNDADRKLESGTATLPAEQKKDGGLHPALYIILWIAMSSSVILFNKWVLASAKFAMFLTTWHMVFSTAMTQLMARFTSLLDSRHKVPMTAETYRRAIVPIGVLFSLSLICGNLAYLYLSVSFIQMLKATNSVATLLTTWLFRIAPPNLKVLANVSVIVLGVVIASFGEIKFHLLGFIYQIGGIVFEALRLVLVQRLLSSPDFKMDPMVSLYYYAPACAVINGVLTTLVELPRMGWADVSAVGVPVLVANAFVAFLLNVAVVLLVSFAPLSISHRTFQVSSLLTNPSQIGKTSAVVLTMSGVLKDILLVMASMALFRDPVMAQQFFGYAIALGGLVYYRLGAEKMQALVADARLQVAQYRQRYPGRLRTLLLAALGGCGVAFWLWGPSPLGEYSEYMTTRPPAIKGV</sequence>
<evidence type="ECO:0000256" key="5">
    <source>
        <dbReference type="ARBA" id="ARBA00022692"/>
    </source>
</evidence>
<accession>A0ABR1QP94</accession>
<evidence type="ECO:0000259" key="9">
    <source>
        <dbReference type="Pfam" id="PF03151"/>
    </source>
</evidence>
<feature type="transmembrane region" description="Helical" evidence="8">
    <location>
        <begin position="34"/>
        <end position="54"/>
    </location>
</feature>
<feature type="transmembrane region" description="Helical" evidence="8">
    <location>
        <begin position="179"/>
        <end position="204"/>
    </location>
</feature>
<dbReference type="GeneID" id="92071872"/>
<feature type="transmembrane region" description="Helical" evidence="8">
    <location>
        <begin position="298"/>
        <end position="320"/>
    </location>
</feature>
<evidence type="ECO:0000256" key="3">
    <source>
        <dbReference type="ARBA" id="ARBA00010425"/>
    </source>
</evidence>
<feature type="transmembrane region" description="Helical" evidence="8">
    <location>
        <begin position="326"/>
        <end position="343"/>
    </location>
</feature>
<comment type="similarity">
    <text evidence="3">Belongs to the TPT transporter family. SLC35D subfamily.</text>
</comment>
<dbReference type="Pfam" id="PF03151">
    <property type="entry name" value="TPT"/>
    <property type="match status" value="1"/>
</dbReference>
<feature type="transmembrane region" description="Helical" evidence="8">
    <location>
        <begin position="154"/>
        <end position="173"/>
    </location>
</feature>
<comment type="subunit">
    <text evidence="4">Homooligomer.</text>
</comment>
<evidence type="ECO:0000256" key="8">
    <source>
        <dbReference type="SAM" id="Phobius"/>
    </source>
</evidence>
<feature type="transmembrane region" description="Helical" evidence="8">
    <location>
        <begin position="374"/>
        <end position="391"/>
    </location>
</feature>
<dbReference type="PANTHER" id="PTHR11132">
    <property type="entry name" value="SOLUTE CARRIER FAMILY 35"/>
    <property type="match status" value="1"/>
</dbReference>
<evidence type="ECO:0000256" key="2">
    <source>
        <dbReference type="ARBA" id="ARBA00004477"/>
    </source>
</evidence>
<evidence type="ECO:0000313" key="10">
    <source>
        <dbReference type="EMBL" id="KAK7961763.1"/>
    </source>
</evidence>
<feature type="transmembrane region" description="Helical" evidence="8">
    <location>
        <begin position="216"/>
        <end position="234"/>
    </location>
</feature>
<evidence type="ECO:0000313" key="11">
    <source>
        <dbReference type="Proteomes" id="UP001391051"/>
    </source>
</evidence>
<proteinExistence type="inferred from homology"/>
<organism evidence="10 11">
    <name type="scientific">Apiospora aurea</name>
    <dbReference type="NCBI Taxonomy" id="335848"/>
    <lineage>
        <taxon>Eukaryota</taxon>
        <taxon>Fungi</taxon>
        <taxon>Dikarya</taxon>
        <taxon>Ascomycota</taxon>
        <taxon>Pezizomycotina</taxon>
        <taxon>Sordariomycetes</taxon>
        <taxon>Xylariomycetidae</taxon>
        <taxon>Amphisphaeriales</taxon>
        <taxon>Apiosporaceae</taxon>
        <taxon>Apiospora</taxon>
    </lineage>
</organism>
<keyword evidence="11" id="KW-1185">Reference proteome</keyword>
<comment type="function">
    <text evidence="1">Involved in the import of GDP-mannose from the cytoplasm into the Golgi lumen.</text>
</comment>
<feature type="domain" description="Sugar phosphate transporter" evidence="9">
    <location>
        <begin position="34"/>
        <end position="343"/>
    </location>
</feature>
<evidence type="ECO:0000256" key="6">
    <source>
        <dbReference type="ARBA" id="ARBA00022989"/>
    </source>
</evidence>
<protein>
    <submittedName>
        <fullName evidence="10">Triose-phosphate transporter family-domain-containing protein</fullName>
    </submittedName>
</protein>
<comment type="subcellular location">
    <subcellularLocation>
        <location evidence="2">Endoplasmic reticulum membrane</location>
        <topology evidence="2">Multi-pass membrane protein</topology>
    </subcellularLocation>
</comment>
<gene>
    <name evidence="10" type="ORF">PG986_002588</name>
</gene>
<keyword evidence="7 8" id="KW-0472">Membrane</keyword>
<dbReference type="InterPro" id="IPR050186">
    <property type="entry name" value="TPT_transporter"/>
</dbReference>
<comment type="caution">
    <text evidence="10">The sequence shown here is derived from an EMBL/GenBank/DDBJ whole genome shotgun (WGS) entry which is preliminary data.</text>
</comment>
<evidence type="ECO:0000256" key="4">
    <source>
        <dbReference type="ARBA" id="ARBA00011182"/>
    </source>
</evidence>
<feature type="transmembrane region" description="Helical" evidence="8">
    <location>
        <begin position="254"/>
        <end position="277"/>
    </location>
</feature>